<evidence type="ECO:0000256" key="6">
    <source>
        <dbReference type="SAM" id="MobiDB-lite"/>
    </source>
</evidence>
<protein>
    <recommendedName>
        <fullName evidence="7">CUB domain-containing protein</fullName>
    </recommendedName>
</protein>
<dbReference type="CDD" id="cd00041">
    <property type="entry name" value="CUB"/>
    <property type="match status" value="26"/>
</dbReference>
<dbReference type="FunFam" id="2.60.120.290:FF:000005">
    <property type="entry name" value="Procollagen C-endopeptidase enhancer 1"/>
    <property type="match status" value="1"/>
</dbReference>
<evidence type="ECO:0000313" key="9">
    <source>
        <dbReference type="Proteomes" id="UP000030746"/>
    </source>
</evidence>
<keyword evidence="3 5" id="KW-1015">Disulfide bond</keyword>
<name>V4AL16_LOTGI</name>
<feature type="disulfide bond" evidence="5">
    <location>
        <begin position="1060"/>
        <end position="1087"/>
    </location>
</feature>
<proteinExistence type="predicted"/>
<dbReference type="FunFam" id="2.60.120.290:FF:000018">
    <property type="entry name" value="cubilin"/>
    <property type="match status" value="2"/>
</dbReference>
<dbReference type="EMBL" id="KB201847">
    <property type="protein sequence ID" value="ESO94296.1"/>
    <property type="molecule type" value="Genomic_DNA"/>
</dbReference>
<feature type="domain" description="CUB" evidence="7">
    <location>
        <begin position="712"/>
        <end position="824"/>
    </location>
</feature>
<dbReference type="PROSITE" id="PS01180">
    <property type="entry name" value="CUB"/>
    <property type="match status" value="26"/>
</dbReference>
<feature type="domain" description="CUB" evidence="7">
    <location>
        <begin position="1414"/>
        <end position="1528"/>
    </location>
</feature>
<evidence type="ECO:0000256" key="3">
    <source>
        <dbReference type="ARBA" id="ARBA00023157"/>
    </source>
</evidence>
<organism evidence="8 9">
    <name type="scientific">Lottia gigantea</name>
    <name type="common">Giant owl limpet</name>
    <dbReference type="NCBI Taxonomy" id="225164"/>
    <lineage>
        <taxon>Eukaryota</taxon>
        <taxon>Metazoa</taxon>
        <taxon>Spiralia</taxon>
        <taxon>Lophotrochozoa</taxon>
        <taxon>Mollusca</taxon>
        <taxon>Gastropoda</taxon>
        <taxon>Patellogastropoda</taxon>
        <taxon>Lottioidea</taxon>
        <taxon>Lottiidae</taxon>
        <taxon>Lottia</taxon>
    </lineage>
</organism>
<feature type="domain" description="CUB" evidence="7">
    <location>
        <begin position="1060"/>
        <end position="1175"/>
    </location>
</feature>
<evidence type="ECO:0000256" key="4">
    <source>
        <dbReference type="ARBA" id="ARBA00023180"/>
    </source>
</evidence>
<dbReference type="STRING" id="225164.V4AL16"/>
<dbReference type="GeneID" id="20252011"/>
<feature type="domain" description="CUB" evidence="7">
    <location>
        <begin position="1529"/>
        <end position="1647"/>
    </location>
</feature>
<feature type="disulfide bond" evidence="5">
    <location>
        <begin position="1529"/>
        <end position="1556"/>
    </location>
</feature>
<comment type="caution">
    <text evidence="5">Lacks conserved residue(s) required for the propagation of feature annotation.</text>
</comment>
<feature type="domain" description="CUB" evidence="7">
    <location>
        <begin position="1651"/>
        <end position="1770"/>
    </location>
</feature>
<dbReference type="InterPro" id="IPR000859">
    <property type="entry name" value="CUB_dom"/>
</dbReference>
<feature type="non-terminal residue" evidence="8">
    <location>
        <position position="1"/>
    </location>
</feature>
<evidence type="ECO:0000256" key="2">
    <source>
        <dbReference type="ARBA" id="ARBA00022737"/>
    </source>
</evidence>
<dbReference type="Pfam" id="PF00431">
    <property type="entry name" value="CUB"/>
    <property type="match status" value="26"/>
</dbReference>
<sequence>CGGRLTADHGSINSPGYPGDYPHNRDCAWTVAVAPGKKIIFTFATLALEHHPNCSYDYLQIRDGELDTSDLLQTYCSSSNPSPVTTTGPYATVMFHSDRSLSDRGFHITYASITAGAQCGGQLTEDEGIIISPNYPNAYSHNAQCVWTIRVTPGDTVSLTFTNMDLETHSSCRYDYVEVRDGREQTSPVLGKYCGNDVPAVLTSTSNLMWIMFRSDASQRGSGFRATYTAACGGTFTDTTGSISSPSYPSSYNHNKECIYIINQPEGYRVSLTFTGFDVEGPNRQGNCNFDYLEIRDGGSADSALVGKFCGAETPADQTTTGNMMWIKFKTDGSISNTGFQATFTRELAYINYYMIFVFLFTACGGSLTDLTGSLTSPGHPNSYPHGANCTWHISVTPGYVIRLTFHSFSIEENQPNCRYDAVQIYDGSAVNGNNSLGRFCGSGRPPVLTTSDNVMTVIFQSDASLAHSGFQASYVALNVSTLCGSTLTDNTGVITSPNYPGNYPHQRECTWTITVSEGKQILLNITDFNMERHSSCNYDYLEIRNGGFATSPLVGKYCGTTVDNIIVSHSNRMWIRFKTDVSRSARGFRLSYDGTATGCGADLSTPTGSFISPNYPMPYAHNSECFWTITVSQGNTIFLSFIDFNMESHQRCNYDYLQVREGSSVGEDRGRFCGTSIPAPVQSKTNKLWIKYRTDRSIGGRGFQAFYSTNCNTRLSGHNGVIESPNFPNSYAHQRNCTYIVETTQGNKINATFSHFDLETHSSCRFDYVKVKDGSTPTSNVIGTYCGSAIPPSIATTGNQLSLNFITDNSISGNGFRMEWITDGCGGEYYTNTGTFTSPNYPNAYPGRRVCIWKITVPTGSSIKLTINPFDLETHTNCNYDVLDIYGGADDTAPRLAHLCHQQSSAQVLQTTGNTMFVRFKSDNTVAGNGFSASWETQTGGKSCGGNYSTPTGTLVSKNYPNNYPHNTDCRWLITVAENRPVAITFEDFDVEGSSNCTYDYVAIYDGPGTTYNQIVRHCGTSLPSPTVYRSSNNQVYVVMRSDASVSARGFKASYITGCGGIKNAETDGFITSPNYPQNYDSQANCTWLIQAQHNSDRVTLTFTHLDTESRGSDCNHDYIRVLDGNDMNSPELGTYCGTSVPAAITSQGSALFVIFITDSSVQKTGFRATYTKSTQSCGGSYTAQSGSFSSPAYPNSYPINTECVWTIQSSPGNSILIAFSVFGLESSSGCQNDYVEIRQGSSSGNLIGRYCGSSTPANITSSNGAWIKFRSNSDSTGVGFMGTFNTIYGGELTGNTGQIASPNYPGQYPHAVDYTWRVTVPVLYRIRVTLTMLDIENPRRGVCFYDYLKILDGGATDSPELVRYCGSTLPISSVITTSNQMQVVFHTDYSSSGNGFLLRWTATSDVQPVPGCGGTLYAADAAQSLQSPGYPNGYGNRLNCIWVVNAPVGHRIAVNITNIDLESHGVCSYDSVSFFDGIISRSNLGNYCGRQTNTNIIYSTTNVLTIRFKTDSSVNKTGFSLNYMTACGGVITTETIGVIKSPSYPGNYPANQNCSWSVRVRNGRTVGVTFNSTFNLPGNDYVLLLNGGNSNSPPLGNGTDRSGNGRYQGNTAPRNLETSSNQLYVNFVSDASTSGSGFSFVFSEVQVTCGGRLTLTNSIRSGYFTSPNYPSNYPHNVDCEWVILVVGNERVQIDFEDSFSIENHARCNYDFVEFRDGGTQNSALINNQRYCGNTAPGTIRSTGNVMYARFRTDNSVPRVGFKVRYSIATCGGTISGDSGVIKSPNYPSNYDNSANCEWYVRASVGHYITFTFTAFNLESSTNCRNDYLQIRDGINSTGAVLATKCGTSLPSPIDTSDSYAYVKFKTNSATVASGFSISFQASVEVCGGDLTTSSGTFTSPNFPGQYAHSRVCTWKIRVQSGRRVSLRFNSFQLEDSRSCSYDYVQVKNGILSDSPSIGKYCGDQPPEVTESSSNTMTVVFRTDASQSNGGFSASYSSENEASCGGRITTPGNLTSPGYLENGNYTNSLDCQWLLVNPSIFNSSIKVKVNDLALEHSRGTRCIFDVLEIREGKHSNDQTGQLLESFCGNNTIPKPVVSPASSLWIRFKTDTSIVDRGFDIDFNFTSCGGIITASRGVISSPNFPNDYDHNDACAWKILAPTGTRIRIKFNNMSIEAHSGCRYDYVELFNGGNTDSPSIGKFCGETAPEEFRSQSNSIRIVFQSDISVTHSGFRLEYSFETEGCGGLLHGNSGYIASPNHPAVYPDNTECVWDINVDVGYTVILNFNSPFEMESSGGCRYDYVQVGDSLSNRTLVTMGKYCNQDPPANITSSLNRLVVKFRSDSSQHHSGFSANWTVGCGGMFSGEGGRIVSPGFPEPYANNLNCLYNIAVDPQKFITLTFDRRNFDIEGSILCRYDSVAVYAGNDTSGRRLGKWCGKTAPQPVSALGNMVMTFETDRSVVAAGFRATYRAEACGGVFTSPFGVIRTPTHPSSYHNNANCTWSITVQPNRIISLKFLSFDIEAHSLCRYDYVEVRDGQNTTAPLIGRYCGSQRPDFVRTTSNKMFINFVTDSSITKGGFSATYRTTYGQAQGCGGTLNQTSGSLTSVDSDGDGTYENNLDCKWLIIAGDNKVVEFSVTGLDIENNTVCRYDYLAIYDGMTSRDPLIGKYCGNTVPQTITASSNFLFVRFYTDNSIVKAGFNATYTQKPALCGGTLIATNVSQMISSPNYPSPSSRGGRCRWMIDSGARNKKVRLQFNAINLINDPNCATEYVQFRDYPMGVNGQTIHYCGSTVPTTSYDSKGRTIAVDYNIPSRSRSPGFQLTYQLADCNQNFTGENGQIFSPGFPGRYPTNAYCLIRITAPTGRSVSLYFNQFYIERHSTCRFDYLEVHNGTRETNTTVSKLCGNTLPDPIFISTNQILLKFVTDSSVTHTGYDITYTSTTAGLGCGGKLSGISGSLTSPGFPGNYSDVQTCQWSIDVPNRRTITLRFATLSVIGVTDCTNNYVAVYNGPNSGSPLFGRYCG</sequence>
<feature type="domain" description="CUB" evidence="7">
    <location>
        <begin position="2359"/>
        <end position="2472"/>
    </location>
</feature>
<keyword evidence="4" id="KW-0325">Glycoprotein</keyword>
<dbReference type="InterPro" id="IPR035914">
    <property type="entry name" value="Sperma_CUB_dom_sf"/>
</dbReference>
<feature type="domain" description="CUB" evidence="7">
    <location>
        <begin position="826"/>
        <end position="939"/>
    </location>
</feature>
<feature type="domain" description="CUB" evidence="7">
    <location>
        <begin position="484"/>
        <end position="596"/>
    </location>
</feature>
<feature type="domain" description="CUB" evidence="7">
    <location>
        <begin position="2711"/>
        <end position="2827"/>
    </location>
</feature>
<dbReference type="OMA" id="RGFTVRW"/>
<feature type="domain" description="CUB" evidence="7">
    <location>
        <begin position="1888"/>
        <end position="2000"/>
    </location>
</feature>
<feature type="domain" description="CUB" evidence="7">
    <location>
        <begin position="2829"/>
        <end position="2941"/>
    </location>
</feature>
<feature type="domain" description="CUB" evidence="7">
    <location>
        <begin position="2593"/>
        <end position="2707"/>
    </location>
</feature>
<feature type="region of interest" description="Disordered" evidence="6">
    <location>
        <begin position="1593"/>
        <end position="1614"/>
    </location>
</feature>
<feature type="domain" description="CUB" evidence="7">
    <location>
        <begin position="1"/>
        <end position="113"/>
    </location>
</feature>
<dbReference type="SUPFAM" id="SSF49854">
    <property type="entry name" value="Spermadhesin, CUB domain"/>
    <property type="match status" value="26"/>
</dbReference>
<feature type="domain" description="CUB" evidence="7">
    <location>
        <begin position="1290"/>
        <end position="1405"/>
    </location>
</feature>
<feature type="non-terminal residue" evidence="8">
    <location>
        <position position="3023"/>
    </location>
</feature>
<feature type="domain" description="CUB" evidence="7">
    <location>
        <begin position="2005"/>
        <end position="2126"/>
    </location>
</feature>
<dbReference type="OrthoDB" id="6022136at2759"/>
<feature type="domain" description="CUB" evidence="7">
    <location>
        <begin position="232"/>
        <end position="347"/>
    </location>
</feature>
<keyword evidence="2" id="KW-0677">Repeat</keyword>
<dbReference type="Proteomes" id="UP000030746">
    <property type="component" value="Unassembled WGS sequence"/>
</dbReference>
<dbReference type="HOGENOM" id="CLU_000172_1_0_1"/>
<feature type="domain" description="CUB" evidence="7">
    <location>
        <begin position="2244"/>
        <end position="2358"/>
    </location>
</feature>
<evidence type="ECO:0000259" key="7">
    <source>
        <dbReference type="PROSITE" id="PS01180"/>
    </source>
</evidence>
<feature type="domain" description="CUB" evidence="7">
    <location>
        <begin position="945"/>
        <end position="1059"/>
    </location>
</feature>
<keyword evidence="9" id="KW-1185">Reference proteome</keyword>
<feature type="domain" description="CUB" evidence="7">
    <location>
        <begin position="2474"/>
        <end position="2586"/>
    </location>
</feature>
<feature type="domain" description="CUB" evidence="7">
    <location>
        <begin position="600"/>
        <end position="711"/>
    </location>
</feature>
<feature type="domain" description="CUB" evidence="7">
    <location>
        <begin position="1179"/>
        <end position="1289"/>
    </location>
</feature>
<dbReference type="SMART" id="SM00042">
    <property type="entry name" value="CUB"/>
    <property type="match status" value="26"/>
</dbReference>
<dbReference type="Gene3D" id="2.60.120.290">
    <property type="entry name" value="Spermadhesin, CUB domain"/>
    <property type="match status" value="26"/>
</dbReference>
<dbReference type="FunFam" id="2.60.120.290:FF:000013">
    <property type="entry name" value="Membrane frizzled-related protein"/>
    <property type="match status" value="19"/>
</dbReference>
<feature type="domain" description="CUB" evidence="7">
    <location>
        <begin position="2947"/>
        <end position="3023"/>
    </location>
</feature>
<feature type="domain" description="CUB" evidence="7">
    <location>
        <begin position="2128"/>
        <end position="2240"/>
    </location>
</feature>
<dbReference type="PANTHER" id="PTHR24251">
    <property type="entry name" value="OVOCHYMASE-RELATED"/>
    <property type="match status" value="1"/>
</dbReference>
<keyword evidence="1" id="KW-0732">Signal</keyword>
<feature type="disulfide bond" evidence="5">
    <location>
        <begin position="2005"/>
        <end position="2032"/>
    </location>
</feature>
<feature type="domain" description="CUB" evidence="7">
    <location>
        <begin position="364"/>
        <end position="478"/>
    </location>
</feature>
<feature type="domain" description="CUB" evidence="7">
    <location>
        <begin position="1772"/>
        <end position="1884"/>
    </location>
</feature>
<accession>V4AL16</accession>
<dbReference type="PANTHER" id="PTHR24251:SF37">
    <property type="entry name" value="CUB DOMAIN-CONTAINING PROTEIN"/>
    <property type="match status" value="1"/>
</dbReference>
<dbReference type="RefSeq" id="XP_009054961.1">
    <property type="nucleotide sequence ID" value="XM_009056713.1"/>
</dbReference>
<dbReference type="CTD" id="20252011"/>
<gene>
    <name evidence="8" type="ORF">LOTGIDRAFT_71188</name>
</gene>
<dbReference type="FunFam" id="2.60.120.290:FF:000003">
    <property type="entry name" value="Neuropilin"/>
    <property type="match status" value="1"/>
</dbReference>
<evidence type="ECO:0000313" key="8">
    <source>
        <dbReference type="EMBL" id="ESO94296.1"/>
    </source>
</evidence>
<dbReference type="KEGG" id="lgi:LOTGIDRAFT_71188"/>
<reference evidence="8 9" key="1">
    <citation type="journal article" date="2013" name="Nature">
        <title>Insights into bilaterian evolution from three spiralian genomes.</title>
        <authorList>
            <person name="Simakov O."/>
            <person name="Marletaz F."/>
            <person name="Cho S.J."/>
            <person name="Edsinger-Gonzales E."/>
            <person name="Havlak P."/>
            <person name="Hellsten U."/>
            <person name="Kuo D.H."/>
            <person name="Larsson T."/>
            <person name="Lv J."/>
            <person name="Arendt D."/>
            <person name="Savage R."/>
            <person name="Osoegawa K."/>
            <person name="de Jong P."/>
            <person name="Grimwood J."/>
            <person name="Chapman J.A."/>
            <person name="Shapiro H."/>
            <person name="Aerts A."/>
            <person name="Otillar R.P."/>
            <person name="Terry A.Y."/>
            <person name="Boore J.L."/>
            <person name="Grigoriev I.V."/>
            <person name="Lindberg D.R."/>
            <person name="Seaver E.C."/>
            <person name="Weisblat D.A."/>
            <person name="Putnam N.H."/>
            <person name="Rokhsar D.S."/>
        </authorList>
    </citation>
    <scope>NUCLEOTIDE SEQUENCE [LARGE SCALE GENOMIC DNA]</scope>
</reference>
<evidence type="ECO:0000256" key="1">
    <source>
        <dbReference type="ARBA" id="ARBA00022729"/>
    </source>
</evidence>
<feature type="compositionally biased region" description="Polar residues" evidence="6">
    <location>
        <begin position="1601"/>
        <end position="1614"/>
    </location>
</feature>
<feature type="domain" description="CUB" evidence="7">
    <location>
        <begin position="119"/>
        <end position="231"/>
    </location>
</feature>
<evidence type="ECO:0000256" key="5">
    <source>
        <dbReference type="PROSITE-ProRule" id="PRU00059"/>
    </source>
</evidence>